<sequence length="56" mass="6582">MRHIKYIIALNDDEVTLLEKIFKDKTTSQTTKKRSQILLDADVNHGKTRQRKEIAK</sequence>
<proteinExistence type="predicted"/>
<dbReference type="AlphaFoldDB" id="A0AAU8IIB5"/>
<organism evidence="1">
    <name type="scientific">Sporolactobacillus sp. Y61</name>
    <dbReference type="NCBI Taxonomy" id="3160863"/>
    <lineage>
        <taxon>Bacteria</taxon>
        <taxon>Bacillati</taxon>
        <taxon>Bacillota</taxon>
        <taxon>Bacilli</taxon>
        <taxon>Bacillales</taxon>
        <taxon>Sporolactobacillaceae</taxon>
        <taxon>Sporolactobacillus</taxon>
    </lineage>
</organism>
<evidence type="ECO:0000313" key="1">
    <source>
        <dbReference type="EMBL" id="XCJ18165.1"/>
    </source>
</evidence>
<evidence type="ECO:0008006" key="2">
    <source>
        <dbReference type="Google" id="ProtNLM"/>
    </source>
</evidence>
<protein>
    <recommendedName>
        <fullName evidence="2">Transposase</fullName>
    </recommendedName>
</protein>
<reference evidence="1" key="1">
    <citation type="submission" date="2024-06" db="EMBL/GenBank/DDBJ databases">
        <authorList>
            <person name="Fan A."/>
            <person name="Zhang F.Y."/>
            <person name="Zhang L."/>
        </authorList>
    </citation>
    <scope>NUCLEOTIDE SEQUENCE</scope>
    <source>
        <strain evidence="1">Y61</strain>
    </source>
</reference>
<dbReference type="EMBL" id="CP159510">
    <property type="protein sequence ID" value="XCJ18165.1"/>
    <property type="molecule type" value="Genomic_DNA"/>
</dbReference>
<name>A0AAU8IIB5_9BACL</name>
<gene>
    <name evidence="1" type="ORF">ABNN70_06900</name>
</gene>
<dbReference type="RefSeq" id="WP_353949240.1">
    <property type="nucleotide sequence ID" value="NZ_CP159510.1"/>
</dbReference>
<accession>A0AAU8IIB5</accession>